<dbReference type="OrthoDB" id="5954308at2759"/>
<dbReference type="AlphaFoldDB" id="A0A9P6RS29"/>
<evidence type="ECO:0000256" key="1">
    <source>
        <dbReference type="SAM" id="Phobius"/>
    </source>
</evidence>
<feature type="transmembrane region" description="Helical" evidence="1">
    <location>
        <begin position="91"/>
        <end position="111"/>
    </location>
</feature>
<dbReference type="PANTHER" id="PTHR36535">
    <property type="entry name" value="YALI0E30327P"/>
    <property type="match status" value="1"/>
</dbReference>
<keyword evidence="1" id="KW-1133">Transmembrane helix</keyword>
<keyword evidence="1" id="KW-0812">Transmembrane</keyword>
<feature type="transmembrane region" description="Helical" evidence="1">
    <location>
        <begin position="155"/>
        <end position="173"/>
    </location>
</feature>
<dbReference type="Pfam" id="PF08592">
    <property type="entry name" value="Anthrone_oxy"/>
    <property type="match status" value="1"/>
</dbReference>
<dbReference type="PANTHER" id="PTHR36535:SF1">
    <property type="entry name" value="DUF1772 DOMAIN-CONTAINING PROTEIN"/>
    <property type="match status" value="1"/>
</dbReference>
<dbReference type="EMBL" id="JAAAIP010000117">
    <property type="protein sequence ID" value="KAG0325329.1"/>
    <property type="molecule type" value="Genomic_DNA"/>
</dbReference>
<keyword evidence="1" id="KW-0472">Membrane</keyword>
<keyword evidence="3" id="KW-1185">Reference proteome</keyword>
<protein>
    <recommendedName>
        <fullName evidence="4">DUF1772-domain-containing protein</fullName>
    </recommendedName>
</protein>
<gene>
    <name evidence="2" type="ORF">BGZ99_000785</name>
</gene>
<sequence>MASSFQFQALADSTNALLAGKLVTAVALGIYAGNALTYSAVIMPSLRKFSSSSSLAVWTETFNTAKSIQLSALAISTLGSAALYYETKNTSYLISALLMAGSIPYTFATLLPINKKLLAIRDGNRLNGQRDSLKDNKSDDSVVDDLMRRWSFFHLGRTLVGFVSLSAAIYGIISDSGVNFILSK</sequence>
<organism evidence="2 3">
    <name type="scientific">Dissophora globulifera</name>
    <dbReference type="NCBI Taxonomy" id="979702"/>
    <lineage>
        <taxon>Eukaryota</taxon>
        <taxon>Fungi</taxon>
        <taxon>Fungi incertae sedis</taxon>
        <taxon>Mucoromycota</taxon>
        <taxon>Mortierellomycotina</taxon>
        <taxon>Mortierellomycetes</taxon>
        <taxon>Mortierellales</taxon>
        <taxon>Mortierellaceae</taxon>
        <taxon>Dissophora</taxon>
    </lineage>
</organism>
<proteinExistence type="predicted"/>
<accession>A0A9P6RS29</accession>
<name>A0A9P6RS29_9FUNG</name>
<evidence type="ECO:0000313" key="3">
    <source>
        <dbReference type="Proteomes" id="UP000738325"/>
    </source>
</evidence>
<dbReference type="InterPro" id="IPR013901">
    <property type="entry name" value="Anthrone_oxy"/>
</dbReference>
<dbReference type="Proteomes" id="UP000738325">
    <property type="component" value="Unassembled WGS sequence"/>
</dbReference>
<reference evidence="2" key="1">
    <citation type="journal article" date="2020" name="Fungal Divers.">
        <title>Resolving the Mortierellaceae phylogeny through synthesis of multi-gene phylogenetics and phylogenomics.</title>
        <authorList>
            <person name="Vandepol N."/>
            <person name="Liber J."/>
            <person name="Desiro A."/>
            <person name="Na H."/>
            <person name="Kennedy M."/>
            <person name="Barry K."/>
            <person name="Grigoriev I.V."/>
            <person name="Miller A.N."/>
            <person name="O'Donnell K."/>
            <person name="Stajich J.E."/>
            <person name="Bonito G."/>
        </authorList>
    </citation>
    <scope>NUCLEOTIDE SEQUENCE</scope>
    <source>
        <strain evidence="2">REB-010B</strain>
    </source>
</reference>
<evidence type="ECO:0000313" key="2">
    <source>
        <dbReference type="EMBL" id="KAG0325329.1"/>
    </source>
</evidence>
<comment type="caution">
    <text evidence="2">The sequence shown here is derived from an EMBL/GenBank/DDBJ whole genome shotgun (WGS) entry which is preliminary data.</text>
</comment>
<evidence type="ECO:0008006" key="4">
    <source>
        <dbReference type="Google" id="ProtNLM"/>
    </source>
</evidence>
<feature type="transmembrane region" description="Helical" evidence="1">
    <location>
        <begin position="22"/>
        <end position="46"/>
    </location>
</feature>